<evidence type="ECO:0000256" key="11">
    <source>
        <dbReference type="ARBA" id="ARBA00022840"/>
    </source>
</evidence>
<dbReference type="GO" id="GO:0006633">
    <property type="term" value="P:fatty acid biosynthetic process"/>
    <property type="evidence" value="ECO:0007669"/>
    <property type="project" value="UniProtKB-KW"/>
</dbReference>
<name>A0A251ZVF0_9PROT</name>
<dbReference type="Gene3D" id="3.40.50.20">
    <property type="match status" value="1"/>
</dbReference>
<keyword evidence="8" id="KW-0479">Metal-binding</keyword>
<evidence type="ECO:0000313" key="22">
    <source>
        <dbReference type="EMBL" id="OUI78648.1"/>
    </source>
</evidence>
<dbReference type="FunFam" id="3.30.1490.20:FF:000018">
    <property type="entry name" value="Biotin carboxylase"/>
    <property type="match status" value="1"/>
</dbReference>
<evidence type="ECO:0000259" key="21">
    <source>
        <dbReference type="PROSITE" id="PS50979"/>
    </source>
</evidence>
<comment type="subunit">
    <text evidence="3 19">Acetyl-CoA carboxylase is a heterohexamer of biotin carboxyl carrier protein, biotin carboxylase and the two subunits of carboxyl transferase in a 2:2 complex.</text>
</comment>
<keyword evidence="11 18" id="KW-0067">ATP-binding</keyword>
<evidence type="ECO:0000259" key="20">
    <source>
        <dbReference type="PROSITE" id="PS50975"/>
    </source>
</evidence>
<dbReference type="InterPro" id="IPR011054">
    <property type="entry name" value="Rudment_hybrid_motif"/>
</dbReference>
<evidence type="ECO:0000256" key="15">
    <source>
        <dbReference type="ARBA" id="ARBA00023267"/>
    </source>
</evidence>
<dbReference type="PANTHER" id="PTHR48095">
    <property type="entry name" value="PYRUVATE CARBOXYLASE SUBUNIT A"/>
    <property type="match status" value="1"/>
</dbReference>
<dbReference type="Proteomes" id="UP000194946">
    <property type="component" value="Unassembled WGS sequence"/>
</dbReference>
<evidence type="ECO:0000256" key="14">
    <source>
        <dbReference type="ARBA" id="ARBA00023160"/>
    </source>
</evidence>
<evidence type="ECO:0000256" key="16">
    <source>
        <dbReference type="ARBA" id="ARBA00033786"/>
    </source>
</evidence>
<dbReference type="EMBL" id="JOPB01000005">
    <property type="protein sequence ID" value="OUI78648.1"/>
    <property type="molecule type" value="Genomic_DNA"/>
</dbReference>
<dbReference type="Pfam" id="PF02785">
    <property type="entry name" value="Biotin_carb_C"/>
    <property type="match status" value="1"/>
</dbReference>
<keyword evidence="6 19" id="KW-0444">Lipid biosynthesis</keyword>
<evidence type="ECO:0000313" key="23">
    <source>
        <dbReference type="Proteomes" id="UP000194946"/>
    </source>
</evidence>
<dbReference type="Pfam" id="PF00289">
    <property type="entry name" value="Biotin_carb_N"/>
    <property type="match status" value="1"/>
</dbReference>
<evidence type="ECO:0000256" key="18">
    <source>
        <dbReference type="PROSITE-ProRule" id="PRU00409"/>
    </source>
</evidence>
<keyword evidence="14 19" id="KW-0275">Fatty acid biosynthesis</keyword>
<evidence type="ECO:0000256" key="3">
    <source>
        <dbReference type="ARBA" id="ARBA00011750"/>
    </source>
</evidence>
<reference evidence="23" key="1">
    <citation type="submission" date="2014-06" db="EMBL/GenBank/DDBJ databases">
        <authorList>
            <person name="Winans N.J."/>
            <person name="Newell P.D."/>
            <person name="Douglas A.E."/>
        </authorList>
    </citation>
    <scope>NUCLEOTIDE SEQUENCE [LARGE SCALE GENOMIC DNA]</scope>
    <source>
        <strain evidence="23">DmL_052</strain>
    </source>
</reference>
<evidence type="ECO:0000256" key="13">
    <source>
        <dbReference type="ARBA" id="ARBA00023098"/>
    </source>
</evidence>
<dbReference type="PROSITE" id="PS50975">
    <property type="entry name" value="ATP_GRASP"/>
    <property type="match status" value="1"/>
</dbReference>
<dbReference type="FunFam" id="3.40.50.20:FF:000010">
    <property type="entry name" value="Propionyl-CoA carboxylase subunit alpha"/>
    <property type="match status" value="1"/>
</dbReference>
<evidence type="ECO:0000256" key="2">
    <source>
        <dbReference type="ARBA" id="ARBA00004956"/>
    </source>
</evidence>
<dbReference type="GO" id="GO:0005524">
    <property type="term" value="F:ATP binding"/>
    <property type="evidence" value="ECO:0007669"/>
    <property type="project" value="UniProtKB-UniRule"/>
</dbReference>
<dbReference type="AlphaFoldDB" id="A0A251ZVF0"/>
<dbReference type="InterPro" id="IPR013815">
    <property type="entry name" value="ATP_grasp_subdomain_1"/>
</dbReference>
<evidence type="ECO:0000256" key="5">
    <source>
        <dbReference type="ARBA" id="ARBA00017242"/>
    </source>
</evidence>
<dbReference type="PROSITE" id="PS50979">
    <property type="entry name" value="BC"/>
    <property type="match status" value="1"/>
</dbReference>
<feature type="domain" description="Biotin carboxylation" evidence="21">
    <location>
        <begin position="1"/>
        <end position="444"/>
    </location>
</feature>
<keyword evidence="10 19" id="KW-0276">Fatty acid metabolism</keyword>
<dbReference type="InterPro" id="IPR005482">
    <property type="entry name" value="Biotin_COase_C"/>
</dbReference>
<dbReference type="NCBIfam" id="NF006367">
    <property type="entry name" value="PRK08591.1"/>
    <property type="match status" value="1"/>
</dbReference>
<proteinExistence type="predicted"/>
<keyword evidence="13 19" id="KW-0443">Lipid metabolism</keyword>
<dbReference type="NCBIfam" id="TIGR00514">
    <property type="entry name" value="accC"/>
    <property type="match status" value="1"/>
</dbReference>
<dbReference type="GO" id="GO:0046872">
    <property type="term" value="F:metal ion binding"/>
    <property type="evidence" value="ECO:0007669"/>
    <property type="project" value="UniProtKB-KW"/>
</dbReference>
<gene>
    <name evidence="22" type="ORF">HK18_07080</name>
</gene>
<dbReference type="InterPro" id="IPR051602">
    <property type="entry name" value="ACC_Biotin_Carboxylase"/>
</dbReference>
<keyword evidence="12" id="KW-0460">Magnesium</keyword>
<comment type="catalytic activity">
    <reaction evidence="17 19">
        <text>N(6)-biotinyl-L-lysyl-[protein] + hydrogencarbonate + ATP = N(6)-carboxybiotinyl-L-lysyl-[protein] + ADP + phosphate + H(+)</text>
        <dbReference type="Rhea" id="RHEA:13501"/>
        <dbReference type="Rhea" id="RHEA-COMP:10505"/>
        <dbReference type="Rhea" id="RHEA-COMP:10506"/>
        <dbReference type="ChEBI" id="CHEBI:15378"/>
        <dbReference type="ChEBI" id="CHEBI:17544"/>
        <dbReference type="ChEBI" id="CHEBI:30616"/>
        <dbReference type="ChEBI" id="CHEBI:43474"/>
        <dbReference type="ChEBI" id="CHEBI:83144"/>
        <dbReference type="ChEBI" id="CHEBI:83145"/>
        <dbReference type="ChEBI" id="CHEBI:456216"/>
        <dbReference type="EC" id="6.3.4.14"/>
    </reaction>
</comment>
<comment type="caution">
    <text evidence="22">The sequence shown here is derived from an EMBL/GenBank/DDBJ whole genome shotgun (WGS) entry which is preliminary data.</text>
</comment>
<dbReference type="PROSITE" id="PS00867">
    <property type="entry name" value="CPSASE_2"/>
    <property type="match status" value="1"/>
</dbReference>
<dbReference type="Gene3D" id="3.30.1490.20">
    <property type="entry name" value="ATP-grasp fold, A domain"/>
    <property type="match status" value="1"/>
</dbReference>
<keyword evidence="23" id="KW-1185">Reference proteome</keyword>
<dbReference type="InterPro" id="IPR004549">
    <property type="entry name" value="Acetyl_CoA_COase_biotin_COase"/>
</dbReference>
<dbReference type="GO" id="GO:2001295">
    <property type="term" value="P:malonyl-CoA biosynthetic process"/>
    <property type="evidence" value="ECO:0007669"/>
    <property type="project" value="UniProtKB-UniPathway"/>
</dbReference>
<dbReference type="EC" id="6.3.4.14" evidence="4 19"/>
<accession>A0A251ZVF0</accession>
<dbReference type="PROSITE" id="PS00866">
    <property type="entry name" value="CPSASE_1"/>
    <property type="match status" value="1"/>
</dbReference>
<dbReference type="Pfam" id="PF02786">
    <property type="entry name" value="CPSase_L_D2"/>
    <property type="match status" value="1"/>
</dbReference>
<feature type="domain" description="ATP-grasp" evidence="20">
    <location>
        <begin position="120"/>
        <end position="316"/>
    </location>
</feature>
<keyword evidence="7 19" id="KW-0436">Ligase</keyword>
<evidence type="ECO:0000256" key="7">
    <source>
        <dbReference type="ARBA" id="ARBA00022598"/>
    </source>
</evidence>
<evidence type="ECO:0000256" key="12">
    <source>
        <dbReference type="ARBA" id="ARBA00022842"/>
    </source>
</evidence>
<dbReference type="RefSeq" id="WP_008854503.1">
    <property type="nucleotide sequence ID" value="NZ_JOPB01000005.1"/>
</dbReference>
<sequence length="449" mass="49368">MFSKILIANRGEIALRILRACREMGIKTVAVHSTADADAMHVRLADESVCIGPPSLAESYLNKAAILSAAMVTGAEAIHPGYGFLSENADFAELVEEHGLVFIGPSPEHIRTMGDKIQAKTTMNRFNVPLVPGSDGALKDIAAAKKVAEEISYPVLIKATAGGGGRGMKVAHTAAELEEAWQVARTEAKMAFGNDEVYMEKYLDKPRHIEIQIMADQHGNVVYLGERDCSLQRRHQKVLEEAMSPALTDEQRQSIGEIASNAMRELGYRNAGTLEFLYQDGHFCFIEMNTRLQVEHPVTEFISGVDLVTEQIRVAAGEKLSVTQADIKLQGHSIECRINAEDPDTFVPNPGKIQVFHAPGGLGVRLDSALYVGYSIPPYYDSMIAKVIVHAPDRASAIARMQRALGEMAIDGVKTTIPLQQKILADKEFQKGDYTIHWLENFIEKNKKV</sequence>
<comment type="pathway">
    <text evidence="2 19">Lipid metabolism; malonyl-CoA biosynthesis; malonyl-CoA from acetyl-CoA: step 1/1.</text>
</comment>
<evidence type="ECO:0000256" key="1">
    <source>
        <dbReference type="ARBA" id="ARBA00003761"/>
    </source>
</evidence>
<protein>
    <recommendedName>
        <fullName evidence="5 19">Biotin carboxylase</fullName>
        <ecNumber evidence="4 19">6.3.4.14</ecNumber>
    </recommendedName>
    <alternativeName>
        <fullName evidence="16 19">Acetyl-coenzyme A carboxylase biotin carboxylase subunit A</fullName>
    </alternativeName>
</protein>
<evidence type="ECO:0000256" key="9">
    <source>
        <dbReference type="ARBA" id="ARBA00022741"/>
    </source>
</evidence>
<dbReference type="InterPro" id="IPR011761">
    <property type="entry name" value="ATP-grasp"/>
</dbReference>
<dbReference type="SUPFAM" id="SSF56059">
    <property type="entry name" value="Glutathione synthetase ATP-binding domain-like"/>
    <property type="match status" value="1"/>
</dbReference>
<dbReference type="PANTHER" id="PTHR48095:SF2">
    <property type="entry name" value="BIOTIN CARBOXYLASE, CHLOROPLASTIC"/>
    <property type="match status" value="1"/>
</dbReference>
<evidence type="ECO:0000256" key="10">
    <source>
        <dbReference type="ARBA" id="ARBA00022832"/>
    </source>
</evidence>
<evidence type="ECO:0000256" key="17">
    <source>
        <dbReference type="ARBA" id="ARBA00048600"/>
    </source>
</evidence>
<dbReference type="SUPFAM" id="SSF51246">
    <property type="entry name" value="Rudiment single hybrid motif"/>
    <property type="match status" value="1"/>
</dbReference>
<keyword evidence="15 19" id="KW-0092">Biotin</keyword>
<dbReference type="InterPro" id="IPR005479">
    <property type="entry name" value="CPAse_ATP-bd"/>
</dbReference>
<dbReference type="GO" id="GO:0004075">
    <property type="term" value="F:biotin carboxylase activity"/>
    <property type="evidence" value="ECO:0007669"/>
    <property type="project" value="UniProtKB-EC"/>
</dbReference>
<dbReference type="InterPro" id="IPR011764">
    <property type="entry name" value="Biotin_carboxylation_dom"/>
</dbReference>
<dbReference type="UniPathway" id="UPA00655">
    <property type="reaction ID" value="UER00711"/>
</dbReference>
<dbReference type="InterPro" id="IPR005481">
    <property type="entry name" value="BC-like_N"/>
</dbReference>
<comment type="function">
    <text evidence="1 19">This protein is a component of the acetyl coenzyme A carboxylase complex; first, biotin carboxylase catalyzes the carboxylation of the carrier protein and then the transcarboxylase transfers the carboxyl group to form malonyl-CoA.</text>
</comment>
<evidence type="ECO:0000256" key="8">
    <source>
        <dbReference type="ARBA" id="ARBA00022723"/>
    </source>
</evidence>
<dbReference type="SUPFAM" id="SSF52440">
    <property type="entry name" value="PreATP-grasp domain"/>
    <property type="match status" value="1"/>
</dbReference>
<evidence type="ECO:0000256" key="6">
    <source>
        <dbReference type="ARBA" id="ARBA00022516"/>
    </source>
</evidence>
<dbReference type="SMART" id="SM00878">
    <property type="entry name" value="Biotin_carb_C"/>
    <property type="match status" value="1"/>
</dbReference>
<dbReference type="Gene3D" id="3.30.470.20">
    <property type="entry name" value="ATP-grasp fold, B domain"/>
    <property type="match status" value="1"/>
</dbReference>
<evidence type="ECO:0000256" key="4">
    <source>
        <dbReference type="ARBA" id="ARBA00013263"/>
    </source>
</evidence>
<organism evidence="22 23">
    <name type="scientific">Commensalibacter intestini</name>
    <dbReference type="NCBI Taxonomy" id="479936"/>
    <lineage>
        <taxon>Bacteria</taxon>
        <taxon>Pseudomonadati</taxon>
        <taxon>Pseudomonadota</taxon>
        <taxon>Alphaproteobacteria</taxon>
        <taxon>Acetobacterales</taxon>
        <taxon>Acetobacteraceae</taxon>
    </lineage>
</organism>
<evidence type="ECO:0000256" key="19">
    <source>
        <dbReference type="RuleBase" id="RU365063"/>
    </source>
</evidence>
<keyword evidence="9 18" id="KW-0547">Nucleotide-binding</keyword>
<dbReference type="InterPro" id="IPR016185">
    <property type="entry name" value="PreATP-grasp_dom_sf"/>
</dbReference>